<dbReference type="AlphaFoldDB" id="A0A9N9Z288"/>
<dbReference type="Proteomes" id="UP000775872">
    <property type="component" value="Unassembled WGS sequence"/>
</dbReference>
<evidence type="ECO:0000313" key="1">
    <source>
        <dbReference type="EMBL" id="CAH0047835.1"/>
    </source>
</evidence>
<proteinExistence type="predicted"/>
<gene>
    <name evidence="1" type="ORF">CSOL1703_00013858</name>
</gene>
<reference evidence="1 2" key="2">
    <citation type="submission" date="2021-10" db="EMBL/GenBank/DDBJ databases">
        <authorList>
            <person name="Piombo E."/>
        </authorList>
    </citation>
    <scope>NUCLEOTIDE SEQUENCE [LARGE SCALE GENOMIC DNA]</scope>
</reference>
<organism evidence="1 2">
    <name type="scientific">Clonostachys solani</name>
    <dbReference type="NCBI Taxonomy" id="160281"/>
    <lineage>
        <taxon>Eukaryota</taxon>
        <taxon>Fungi</taxon>
        <taxon>Dikarya</taxon>
        <taxon>Ascomycota</taxon>
        <taxon>Pezizomycotina</taxon>
        <taxon>Sordariomycetes</taxon>
        <taxon>Hypocreomycetidae</taxon>
        <taxon>Hypocreales</taxon>
        <taxon>Bionectriaceae</taxon>
        <taxon>Clonostachys</taxon>
    </lineage>
</organism>
<accession>A0A9N9Z288</accession>
<keyword evidence="2" id="KW-1185">Reference proteome</keyword>
<sequence>MAYALANGDVVQACKRFVSIEEATQSVKPHRAECEFLSQMPEDWIKNGCARIAKTHLAHLSFFTGVMRCGAEYEAGLKQNDLFRHLAHKE</sequence>
<reference evidence="2" key="1">
    <citation type="submission" date="2019-06" db="EMBL/GenBank/DDBJ databases">
        <authorList>
            <person name="Broberg M."/>
        </authorList>
    </citation>
    <scope>NUCLEOTIDE SEQUENCE [LARGE SCALE GENOMIC DNA]</scope>
</reference>
<comment type="caution">
    <text evidence="1">The sequence shown here is derived from an EMBL/GenBank/DDBJ whole genome shotgun (WGS) entry which is preliminary data.</text>
</comment>
<evidence type="ECO:0000313" key="2">
    <source>
        <dbReference type="Proteomes" id="UP000775872"/>
    </source>
</evidence>
<name>A0A9N9Z288_9HYPO</name>
<protein>
    <submittedName>
        <fullName evidence="1">Uncharacterized protein</fullName>
    </submittedName>
</protein>
<dbReference type="EMBL" id="CABFOC020000031">
    <property type="protein sequence ID" value="CAH0047835.1"/>
    <property type="molecule type" value="Genomic_DNA"/>
</dbReference>